<evidence type="ECO:0000256" key="9">
    <source>
        <dbReference type="SAM" id="MobiDB-lite"/>
    </source>
</evidence>
<dbReference type="PROSITE" id="PS50968">
    <property type="entry name" value="BIOTINYL_LIPOYL"/>
    <property type="match status" value="1"/>
</dbReference>
<comment type="function">
    <text evidence="6">The pyruvate dehydrogenase complex catalyzes the overall conversion of pyruvate to acetyl-CoA and CO(2). It contains multiple copies of three enzymatic components: pyruvate dehydrogenase (E1), dihydrolipoamide acetyltransferase (E2) and lipoamide dehydrogenase (E3).</text>
</comment>
<feature type="domain" description="Peripheral subunit-binding (PSBD)" evidence="11">
    <location>
        <begin position="153"/>
        <end position="190"/>
    </location>
</feature>
<dbReference type="AlphaFoldDB" id="A0A916Y0H5"/>
<evidence type="ECO:0000256" key="6">
    <source>
        <dbReference type="ARBA" id="ARBA00025211"/>
    </source>
</evidence>
<keyword evidence="3 8" id="KW-0808">Transferase</keyword>
<feature type="compositionally biased region" description="Polar residues" evidence="9">
    <location>
        <begin position="132"/>
        <end position="143"/>
    </location>
</feature>
<evidence type="ECO:0000256" key="5">
    <source>
        <dbReference type="ARBA" id="ARBA00023315"/>
    </source>
</evidence>
<dbReference type="InterPro" id="IPR006257">
    <property type="entry name" value="LAT1"/>
</dbReference>
<evidence type="ECO:0000256" key="4">
    <source>
        <dbReference type="ARBA" id="ARBA00022823"/>
    </source>
</evidence>
<dbReference type="GO" id="GO:0004742">
    <property type="term" value="F:dihydrolipoyllysine-residue acetyltransferase activity"/>
    <property type="evidence" value="ECO:0007669"/>
    <property type="project" value="UniProtKB-UniRule"/>
</dbReference>
<dbReference type="GO" id="GO:0006086">
    <property type="term" value="P:pyruvate decarboxylation to acetyl-CoA"/>
    <property type="evidence" value="ECO:0007669"/>
    <property type="project" value="InterPro"/>
</dbReference>
<keyword evidence="4 8" id="KW-0450">Lipoyl</keyword>
<reference evidence="12" key="2">
    <citation type="submission" date="2020-09" db="EMBL/GenBank/DDBJ databases">
        <authorList>
            <person name="Sun Q."/>
            <person name="Zhou Y."/>
        </authorList>
    </citation>
    <scope>NUCLEOTIDE SEQUENCE</scope>
    <source>
        <strain evidence="12">CGMCC 1.15493</strain>
    </source>
</reference>
<evidence type="ECO:0000313" key="12">
    <source>
        <dbReference type="EMBL" id="GGD25114.1"/>
    </source>
</evidence>
<dbReference type="Proteomes" id="UP000613160">
    <property type="component" value="Unassembled WGS sequence"/>
</dbReference>
<comment type="cofactor">
    <cofactor evidence="8">
        <name>(R)-lipoate</name>
        <dbReference type="ChEBI" id="CHEBI:83088"/>
    </cofactor>
    <text evidence="8">Binds 1 lipoyl cofactor covalently.</text>
</comment>
<dbReference type="EMBL" id="BMJJ01000007">
    <property type="protein sequence ID" value="GGD25114.1"/>
    <property type="molecule type" value="Genomic_DNA"/>
</dbReference>
<protein>
    <recommendedName>
        <fullName evidence="8">Acetyltransferase component of pyruvate dehydrogenase complex</fullName>
        <ecNumber evidence="8">2.3.1.12</ecNumber>
    </recommendedName>
</protein>
<comment type="catalytic activity">
    <reaction evidence="7 8">
        <text>N(6)-[(R)-dihydrolipoyl]-L-lysyl-[protein] + acetyl-CoA = N(6)-[(R)-S(8)-acetyldihydrolipoyl]-L-lysyl-[protein] + CoA</text>
        <dbReference type="Rhea" id="RHEA:17017"/>
        <dbReference type="Rhea" id="RHEA-COMP:10475"/>
        <dbReference type="Rhea" id="RHEA-COMP:10478"/>
        <dbReference type="ChEBI" id="CHEBI:57287"/>
        <dbReference type="ChEBI" id="CHEBI:57288"/>
        <dbReference type="ChEBI" id="CHEBI:83100"/>
        <dbReference type="ChEBI" id="CHEBI:83111"/>
        <dbReference type="EC" id="2.3.1.12"/>
    </reaction>
</comment>
<feature type="region of interest" description="Disordered" evidence="9">
    <location>
        <begin position="193"/>
        <end position="228"/>
    </location>
</feature>
<dbReference type="InterPro" id="IPR001078">
    <property type="entry name" value="2-oxoacid_DH_actylTfrase"/>
</dbReference>
<evidence type="ECO:0000256" key="3">
    <source>
        <dbReference type="ARBA" id="ARBA00022679"/>
    </source>
</evidence>
<evidence type="ECO:0000256" key="2">
    <source>
        <dbReference type="ARBA" id="ARBA00011484"/>
    </source>
</evidence>
<dbReference type="CDD" id="cd06849">
    <property type="entry name" value="lipoyl_domain"/>
    <property type="match status" value="1"/>
</dbReference>
<name>A0A916Y0H5_9HYPH</name>
<keyword evidence="12" id="KW-0670">Pyruvate</keyword>
<dbReference type="Gene3D" id="2.40.50.100">
    <property type="match status" value="1"/>
</dbReference>
<dbReference type="InterPro" id="IPR004167">
    <property type="entry name" value="PSBD"/>
</dbReference>
<organism evidence="12 13">
    <name type="scientific">Aureimonas glaciei</name>
    <dbReference type="NCBI Taxonomy" id="1776957"/>
    <lineage>
        <taxon>Bacteria</taxon>
        <taxon>Pseudomonadati</taxon>
        <taxon>Pseudomonadota</taxon>
        <taxon>Alphaproteobacteria</taxon>
        <taxon>Hyphomicrobiales</taxon>
        <taxon>Aurantimonadaceae</taxon>
        <taxon>Aureimonas</taxon>
    </lineage>
</organism>
<dbReference type="Pfam" id="PF00364">
    <property type="entry name" value="Biotin_lipoyl"/>
    <property type="match status" value="1"/>
</dbReference>
<evidence type="ECO:0000313" key="13">
    <source>
        <dbReference type="Proteomes" id="UP000613160"/>
    </source>
</evidence>
<dbReference type="RefSeq" id="WP_188852096.1">
    <property type="nucleotide sequence ID" value="NZ_BMJJ01000007.1"/>
</dbReference>
<feature type="domain" description="Lipoyl-binding" evidence="10">
    <location>
        <begin position="2"/>
        <end position="78"/>
    </location>
</feature>
<dbReference type="InterPro" id="IPR003016">
    <property type="entry name" value="2-oxoA_DH_lipoyl-BS"/>
</dbReference>
<accession>A0A916Y0H5</accession>
<dbReference type="SUPFAM" id="SSF47005">
    <property type="entry name" value="Peripheral subunit-binding domain of 2-oxo acid dehydrogenase complex"/>
    <property type="match status" value="1"/>
</dbReference>
<dbReference type="Gene3D" id="4.10.320.10">
    <property type="entry name" value="E3-binding domain"/>
    <property type="match status" value="1"/>
</dbReference>
<dbReference type="NCBIfam" id="TIGR01349">
    <property type="entry name" value="PDHac_trf_mito"/>
    <property type="match status" value="1"/>
</dbReference>
<dbReference type="FunFam" id="2.40.50.100:FF:000010">
    <property type="entry name" value="Acetyltransferase component of pyruvate dehydrogenase complex"/>
    <property type="match status" value="1"/>
</dbReference>
<comment type="similarity">
    <text evidence="1 8">Belongs to the 2-oxoacid dehydrogenase family.</text>
</comment>
<dbReference type="PROSITE" id="PS00189">
    <property type="entry name" value="LIPOYL"/>
    <property type="match status" value="1"/>
</dbReference>
<dbReference type="InterPro" id="IPR000089">
    <property type="entry name" value="Biotin_lipoyl"/>
</dbReference>
<evidence type="ECO:0000256" key="7">
    <source>
        <dbReference type="ARBA" id="ARBA00048370"/>
    </source>
</evidence>
<evidence type="ECO:0000259" key="11">
    <source>
        <dbReference type="PROSITE" id="PS51826"/>
    </source>
</evidence>
<keyword evidence="13" id="KW-1185">Reference proteome</keyword>
<evidence type="ECO:0000259" key="10">
    <source>
        <dbReference type="PROSITE" id="PS50968"/>
    </source>
</evidence>
<dbReference type="PANTHER" id="PTHR23151">
    <property type="entry name" value="DIHYDROLIPOAMIDE ACETYL/SUCCINYL-TRANSFERASE-RELATED"/>
    <property type="match status" value="1"/>
</dbReference>
<dbReference type="SUPFAM" id="SSF52777">
    <property type="entry name" value="CoA-dependent acyltransferases"/>
    <property type="match status" value="1"/>
</dbReference>
<dbReference type="InterPro" id="IPR023213">
    <property type="entry name" value="CAT-like_dom_sf"/>
</dbReference>
<proteinExistence type="inferred from homology"/>
<dbReference type="Pfam" id="PF02817">
    <property type="entry name" value="E3_binding"/>
    <property type="match status" value="1"/>
</dbReference>
<dbReference type="FunFam" id="3.30.559.10:FF:000003">
    <property type="entry name" value="Acetyltransferase component of pyruvate dehydrogenase complex"/>
    <property type="match status" value="1"/>
</dbReference>
<sequence>MPINVTMPALSPTMEEGTLAKWLVKEGDKVSSGDVIAEIETDKATMEVEAVDEGTVSKILVAAGTEGVKVNAVIAILTAEGEDASAGEGESVVAADPKADNAVVAPTGDAANQQSYARPAEMATAPKAESAAPSTAGSRQPVSSGAGEGGRIVASPLAKRIAREAGVDLSAVTGSGPHGRIVKADVEAAAKAGPAPKAAEAPKADAPAATSAAGAPAGAAAAPKGQSDEQIKKLFAEGSYESLPHDGMRKTIAKRLIEAKTTIPHFYLTIDCELDALLALRAQLNAAAPVTKSEKGDKPAYKLSVNDMIIKAHALALKAVPAANVSWTEAAMLKHKNVDVGVAVSIEGGLITPIIRRADEKTLSAISNEVKDMAGRARARKLKPEEYQGGTTAVSNLGMFGVKDFAAVINPPHATILAVGAGEPRAVVKNGAVVVATVMSVTLSTDHRAVDGALGAELMAAFKQYIENPMGMLV</sequence>
<gene>
    <name evidence="12" type="ORF">GCM10011335_30040</name>
</gene>
<feature type="compositionally biased region" description="Low complexity" evidence="9">
    <location>
        <begin position="193"/>
        <end position="225"/>
    </location>
</feature>
<dbReference type="SUPFAM" id="SSF51230">
    <property type="entry name" value="Single hybrid motif"/>
    <property type="match status" value="1"/>
</dbReference>
<dbReference type="InterPro" id="IPR036625">
    <property type="entry name" value="E3-bd_dom_sf"/>
</dbReference>
<dbReference type="Gene3D" id="3.30.559.10">
    <property type="entry name" value="Chloramphenicol acetyltransferase-like domain"/>
    <property type="match status" value="1"/>
</dbReference>
<comment type="subunit">
    <text evidence="2">Forms a 24-polypeptide structural core with octahedral symmetry.</text>
</comment>
<evidence type="ECO:0000256" key="1">
    <source>
        <dbReference type="ARBA" id="ARBA00007317"/>
    </source>
</evidence>
<dbReference type="PANTHER" id="PTHR23151:SF90">
    <property type="entry name" value="DIHYDROLIPOYLLYSINE-RESIDUE ACETYLTRANSFERASE COMPONENT OF PYRUVATE DEHYDROGENASE COMPLEX, MITOCHONDRIAL-RELATED"/>
    <property type="match status" value="1"/>
</dbReference>
<keyword evidence="5 8" id="KW-0012">Acyltransferase</keyword>
<reference evidence="12" key="1">
    <citation type="journal article" date="2014" name="Int. J. Syst. Evol. Microbiol.">
        <title>Complete genome sequence of Corynebacterium casei LMG S-19264T (=DSM 44701T), isolated from a smear-ripened cheese.</title>
        <authorList>
            <consortium name="US DOE Joint Genome Institute (JGI-PGF)"/>
            <person name="Walter F."/>
            <person name="Albersmeier A."/>
            <person name="Kalinowski J."/>
            <person name="Ruckert C."/>
        </authorList>
    </citation>
    <scope>NUCLEOTIDE SEQUENCE</scope>
    <source>
        <strain evidence="12">CGMCC 1.15493</strain>
    </source>
</reference>
<dbReference type="PROSITE" id="PS51826">
    <property type="entry name" value="PSBD"/>
    <property type="match status" value="1"/>
</dbReference>
<comment type="caution">
    <text evidence="12">The sequence shown here is derived from an EMBL/GenBank/DDBJ whole genome shotgun (WGS) entry which is preliminary data.</text>
</comment>
<feature type="region of interest" description="Disordered" evidence="9">
    <location>
        <begin position="108"/>
        <end position="150"/>
    </location>
</feature>
<dbReference type="Pfam" id="PF00198">
    <property type="entry name" value="2-oxoacid_dh"/>
    <property type="match status" value="1"/>
</dbReference>
<dbReference type="InterPro" id="IPR045257">
    <property type="entry name" value="E2/Pdx1"/>
</dbReference>
<evidence type="ECO:0000256" key="8">
    <source>
        <dbReference type="RuleBase" id="RU361137"/>
    </source>
</evidence>
<dbReference type="InterPro" id="IPR011053">
    <property type="entry name" value="Single_hybrid_motif"/>
</dbReference>
<dbReference type="GO" id="GO:0045254">
    <property type="term" value="C:pyruvate dehydrogenase complex"/>
    <property type="evidence" value="ECO:0007669"/>
    <property type="project" value="UniProtKB-UniRule"/>
</dbReference>
<dbReference type="EC" id="2.3.1.12" evidence="8"/>